<dbReference type="RefSeq" id="WP_188173899.1">
    <property type="nucleotide sequence ID" value="NZ_JACVVD010000002.1"/>
</dbReference>
<sequence length="429" mass="45121">MDAIQQLSSGLDTIWVVLTAAMILLMEGGFALLEAGFVRQKNAVSIIMKVFVDIAFGALVFYFIGFALMYGKDVGGFIGTTGFFMGGDLTHIQLTISHETYWLFQCAFVIAVISIVSGAVAERINFRAYILYTIAMTGIIYPVAGHWVWAVNGWLGKLGMVDFAGSAVIHALGGFSALAAAMIIGPRIGKFSANGTANIVPPSNLPLASVGAFILWFGWFGFNSGSTLSATNSSIGHIAVTTMLAAAAGSATCILFTMMRYRKADPPMVINGALAGLVGITAGCAFVSNAAAILIGAICGIAMVYATEFLEARRIDDPVGAFPVHGISGSIGTLAVGLFAKPDAIREGTAGLFYGGGFELLGVQALGLVVICIWGFILTWGFLKVIKLVTPLRVSRDEELVGLDVGIHGVPAYSQEDGFLDLGQLKSEK</sequence>
<dbReference type="AlphaFoldDB" id="A0A926KPV1"/>
<dbReference type="GO" id="GO:0005886">
    <property type="term" value="C:plasma membrane"/>
    <property type="evidence" value="ECO:0007669"/>
    <property type="project" value="UniProtKB-SubCell"/>
</dbReference>
<feature type="transmembrane region" description="Helical" evidence="8">
    <location>
        <begin position="163"/>
        <end position="184"/>
    </location>
</feature>
<feature type="transmembrane region" description="Helical" evidence="8">
    <location>
        <begin position="128"/>
        <end position="151"/>
    </location>
</feature>
<evidence type="ECO:0000256" key="6">
    <source>
        <dbReference type="ARBA" id="ARBA00023136"/>
    </source>
</evidence>
<keyword evidence="6 8" id="KW-0472">Membrane</keyword>
<comment type="subcellular location">
    <subcellularLocation>
        <location evidence="8">Cell membrane</location>
        <topology evidence="8">Multi-pass membrane protein</topology>
    </subcellularLocation>
    <subcellularLocation>
        <location evidence="1">Membrane</location>
        <topology evidence="1">Multi-pass membrane protein</topology>
    </subcellularLocation>
</comment>
<dbReference type="InterPro" id="IPR029020">
    <property type="entry name" value="Ammonium/urea_transptr"/>
</dbReference>
<feature type="transmembrane region" description="Helical" evidence="8">
    <location>
        <begin position="322"/>
        <end position="340"/>
    </location>
</feature>
<dbReference type="GO" id="GO:0008519">
    <property type="term" value="F:ammonium channel activity"/>
    <property type="evidence" value="ECO:0007669"/>
    <property type="project" value="InterPro"/>
</dbReference>
<dbReference type="PANTHER" id="PTHR11730">
    <property type="entry name" value="AMMONIUM TRANSPORTER"/>
    <property type="match status" value="1"/>
</dbReference>
<evidence type="ECO:0000313" key="11">
    <source>
        <dbReference type="Proteomes" id="UP000650466"/>
    </source>
</evidence>
<evidence type="ECO:0000256" key="5">
    <source>
        <dbReference type="ARBA" id="ARBA00022989"/>
    </source>
</evidence>
<protein>
    <recommendedName>
        <fullName evidence="8">Ammonium transporter</fullName>
    </recommendedName>
</protein>
<evidence type="ECO:0000259" key="9">
    <source>
        <dbReference type="Pfam" id="PF00909"/>
    </source>
</evidence>
<feature type="domain" description="Ammonium transporter AmtB-like" evidence="9">
    <location>
        <begin position="15"/>
        <end position="413"/>
    </location>
</feature>
<dbReference type="FunFam" id="1.10.3430.10:FF:000008">
    <property type="entry name" value="Ammonium transporter"/>
    <property type="match status" value="1"/>
</dbReference>
<comment type="similarity">
    <text evidence="2 8">Belongs to the ammonia transporter channel (TC 1.A.11.2) family.</text>
</comment>
<dbReference type="PANTHER" id="PTHR11730:SF6">
    <property type="entry name" value="AMMONIUM TRANSPORTER"/>
    <property type="match status" value="1"/>
</dbReference>
<name>A0A926KPV1_9BACL</name>
<feature type="transmembrane region" description="Helical" evidence="8">
    <location>
        <begin position="234"/>
        <end position="256"/>
    </location>
</feature>
<feature type="transmembrane region" description="Helical" evidence="8">
    <location>
        <begin position="50"/>
        <end position="70"/>
    </location>
</feature>
<evidence type="ECO:0000256" key="7">
    <source>
        <dbReference type="ARBA" id="ARBA00023177"/>
    </source>
</evidence>
<dbReference type="EMBL" id="JACVVD010000002">
    <property type="protein sequence ID" value="MBD0380138.1"/>
    <property type="molecule type" value="Genomic_DNA"/>
</dbReference>
<feature type="transmembrane region" description="Helical" evidence="8">
    <location>
        <begin position="101"/>
        <end position="121"/>
    </location>
</feature>
<proteinExistence type="inferred from homology"/>
<feature type="transmembrane region" description="Helical" evidence="8">
    <location>
        <begin position="205"/>
        <end position="222"/>
    </location>
</feature>
<comment type="caution">
    <text evidence="10">The sequence shown here is derived from an EMBL/GenBank/DDBJ whole genome shotgun (WGS) entry which is preliminary data.</text>
</comment>
<organism evidence="10 11">
    <name type="scientific">Paenibacillus sedimenti</name>
    <dbReference type="NCBI Taxonomy" id="2770274"/>
    <lineage>
        <taxon>Bacteria</taxon>
        <taxon>Bacillati</taxon>
        <taxon>Bacillota</taxon>
        <taxon>Bacilli</taxon>
        <taxon>Bacillales</taxon>
        <taxon>Paenibacillaceae</taxon>
        <taxon>Paenibacillus</taxon>
    </lineage>
</organism>
<evidence type="ECO:0000256" key="8">
    <source>
        <dbReference type="RuleBase" id="RU362002"/>
    </source>
</evidence>
<feature type="transmembrane region" description="Helical" evidence="8">
    <location>
        <begin position="14"/>
        <end position="38"/>
    </location>
</feature>
<dbReference type="GO" id="GO:0097272">
    <property type="term" value="P:ammonium homeostasis"/>
    <property type="evidence" value="ECO:0007669"/>
    <property type="project" value="TreeGrafter"/>
</dbReference>
<dbReference type="NCBIfam" id="TIGR00836">
    <property type="entry name" value="amt"/>
    <property type="match status" value="1"/>
</dbReference>
<dbReference type="Proteomes" id="UP000650466">
    <property type="component" value="Unassembled WGS sequence"/>
</dbReference>
<dbReference type="PROSITE" id="PS01219">
    <property type="entry name" value="AMMONIUM_TRANSP"/>
    <property type="match status" value="1"/>
</dbReference>
<dbReference type="InterPro" id="IPR024041">
    <property type="entry name" value="NH4_transpt_AmtB-like_dom"/>
</dbReference>
<accession>A0A926KPV1</accession>
<dbReference type="InterPro" id="IPR001905">
    <property type="entry name" value="Ammonium_transpt"/>
</dbReference>
<keyword evidence="7 8" id="KW-0924">Ammonia transport</keyword>
<evidence type="ECO:0000256" key="1">
    <source>
        <dbReference type="ARBA" id="ARBA00004141"/>
    </source>
</evidence>
<evidence type="ECO:0000256" key="3">
    <source>
        <dbReference type="ARBA" id="ARBA00022448"/>
    </source>
</evidence>
<gene>
    <name evidence="10" type="ORF">ICC18_08445</name>
</gene>
<keyword evidence="4 8" id="KW-0812">Transmembrane</keyword>
<dbReference type="Gene3D" id="1.10.3430.10">
    <property type="entry name" value="Ammonium transporter AmtB like domains"/>
    <property type="match status" value="1"/>
</dbReference>
<reference evidence="10" key="1">
    <citation type="submission" date="2020-09" db="EMBL/GenBank/DDBJ databases">
        <title>Draft Genome Sequence of Paenibacillus sp. WST5.</title>
        <authorList>
            <person name="Bao Z."/>
        </authorList>
    </citation>
    <scope>NUCLEOTIDE SEQUENCE</scope>
    <source>
        <strain evidence="10">WST5</strain>
    </source>
</reference>
<evidence type="ECO:0000256" key="2">
    <source>
        <dbReference type="ARBA" id="ARBA00005887"/>
    </source>
</evidence>
<keyword evidence="5 8" id="KW-1133">Transmembrane helix</keyword>
<dbReference type="InterPro" id="IPR018047">
    <property type="entry name" value="Ammonium_transpt_CS"/>
</dbReference>
<feature type="transmembrane region" description="Helical" evidence="8">
    <location>
        <begin position="360"/>
        <end position="383"/>
    </location>
</feature>
<dbReference type="Pfam" id="PF00909">
    <property type="entry name" value="Ammonium_transp"/>
    <property type="match status" value="1"/>
</dbReference>
<evidence type="ECO:0000256" key="4">
    <source>
        <dbReference type="ARBA" id="ARBA00022692"/>
    </source>
</evidence>
<feature type="transmembrane region" description="Helical" evidence="8">
    <location>
        <begin position="292"/>
        <end position="310"/>
    </location>
</feature>
<feature type="transmembrane region" description="Helical" evidence="8">
    <location>
        <begin position="268"/>
        <end position="286"/>
    </location>
</feature>
<keyword evidence="11" id="KW-1185">Reference proteome</keyword>
<evidence type="ECO:0000313" key="10">
    <source>
        <dbReference type="EMBL" id="MBD0380138.1"/>
    </source>
</evidence>
<dbReference type="SUPFAM" id="SSF111352">
    <property type="entry name" value="Ammonium transporter"/>
    <property type="match status" value="1"/>
</dbReference>
<keyword evidence="3 8" id="KW-0813">Transport</keyword>